<comment type="caution">
    <text evidence="2">The sequence shown here is derived from an EMBL/GenBank/DDBJ whole genome shotgun (WGS) entry which is preliminary data.</text>
</comment>
<organism evidence="2 3">
    <name type="scientific">Apophysomyces ossiformis</name>
    <dbReference type="NCBI Taxonomy" id="679940"/>
    <lineage>
        <taxon>Eukaryota</taxon>
        <taxon>Fungi</taxon>
        <taxon>Fungi incertae sedis</taxon>
        <taxon>Mucoromycota</taxon>
        <taxon>Mucoromycotina</taxon>
        <taxon>Mucoromycetes</taxon>
        <taxon>Mucorales</taxon>
        <taxon>Mucorineae</taxon>
        <taxon>Mucoraceae</taxon>
        <taxon>Apophysomyces</taxon>
    </lineage>
</organism>
<evidence type="ECO:0000313" key="2">
    <source>
        <dbReference type="EMBL" id="KAF7720631.1"/>
    </source>
</evidence>
<feature type="region of interest" description="Disordered" evidence="1">
    <location>
        <begin position="92"/>
        <end position="115"/>
    </location>
</feature>
<accession>A0A8H7EKX4</accession>
<feature type="compositionally biased region" description="Low complexity" evidence="1">
    <location>
        <begin position="95"/>
        <end position="115"/>
    </location>
</feature>
<name>A0A8H7EKX4_9FUNG</name>
<dbReference type="AlphaFoldDB" id="A0A8H7EKX4"/>
<dbReference type="EMBL" id="JABAYA010000455">
    <property type="protein sequence ID" value="KAF7720631.1"/>
    <property type="molecule type" value="Genomic_DNA"/>
</dbReference>
<dbReference type="Proteomes" id="UP000605846">
    <property type="component" value="Unassembled WGS sequence"/>
</dbReference>
<keyword evidence="3" id="KW-1185">Reference proteome</keyword>
<evidence type="ECO:0000313" key="3">
    <source>
        <dbReference type="Proteomes" id="UP000605846"/>
    </source>
</evidence>
<feature type="region of interest" description="Disordered" evidence="1">
    <location>
        <begin position="482"/>
        <end position="501"/>
    </location>
</feature>
<dbReference type="OrthoDB" id="2251053at2759"/>
<sequence>MVIVICPVIVKLKELGGVKLQNVIDELEDIIVEEYNSSLELSSYKGAWIKRISTAASLLNVNLIDCTPSWKSVDTKIMQKVEERDVGTILEEQASTVSTPVSTPRSQSSTSSSSSKVKLSTQDYDVLKATFESLDRNNFWILQATKEEAERDGKVPISVEQKVVDFALTCDYHHPSQSLILDLDDPNWKDVFSDNELKELHAIGKPVVRPIPGEMERILNEVNKLNTPIEAYNFARELPHDPFKEPLKVWLAVELQNTARQFFMNGAMDADDLMETDQLYKAWGFVNTVVQGSRINAIGKEKSSTANATARNRKRRLSALEIIANRKIGRKMDTVYCSGSTELGCLEIGGVYNQTKEFRDSRMKMPMVLRDMLLLLSFTPTLLREVHVVGYSINGGRICMLDVDVPCGYITRIRRTQPIEFPSSDDNYISRMLPLLELVLVGQSIMENTLAVVNKTRQPLKVSESPDHWFLPATFMPSFAHSTPSSSSSTSSPSSKRNKNL</sequence>
<gene>
    <name evidence="2" type="ORF">EC973_006812</name>
</gene>
<reference evidence="2" key="1">
    <citation type="submission" date="2020-01" db="EMBL/GenBank/DDBJ databases">
        <title>Genome Sequencing of Three Apophysomyces-Like Fungal Strains Confirms a Novel Fungal Genus in the Mucoromycota with divergent Burkholderia-like Endosymbiotic Bacteria.</title>
        <authorList>
            <person name="Stajich J.E."/>
            <person name="Macias A.M."/>
            <person name="Carter-House D."/>
            <person name="Lovett B."/>
            <person name="Kasson L.R."/>
            <person name="Berry K."/>
            <person name="Grigoriev I."/>
            <person name="Chang Y."/>
            <person name="Spatafora J."/>
            <person name="Kasson M.T."/>
        </authorList>
    </citation>
    <scope>NUCLEOTIDE SEQUENCE</scope>
    <source>
        <strain evidence="2">NRRL A-21654</strain>
    </source>
</reference>
<feature type="compositionally biased region" description="Low complexity" evidence="1">
    <location>
        <begin position="482"/>
        <end position="495"/>
    </location>
</feature>
<evidence type="ECO:0000256" key="1">
    <source>
        <dbReference type="SAM" id="MobiDB-lite"/>
    </source>
</evidence>
<protein>
    <submittedName>
        <fullName evidence="2">Uncharacterized protein</fullName>
    </submittedName>
</protein>
<proteinExistence type="predicted"/>